<accession>A0A4S3B508</accession>
<dbReference type="EMBL" id="SDGV01000018">
    <property type="protein sequence ID" value="THB60703.1"/>
    <property type="molecule type" value="Genomic_DNA"/>
</dbReference>
<name>A0A4S3B508_9ENTE</name>
<keyword evidence="1" id="KW-0812">Transmembrane</keyword>
<gene>
    <name evidence="2" type="ORF">ESZ54_08925</name>
</gene>
<evidence type="ECO:0000313" key="3">
    <source>
        <dbReference type="Proteomes" id="UP000310506"/>
    </source>
</evidence>
<proteinExistence type="predicted"/>
<organism evidence="2 3">
    <name type="scientific">Vagococcus silagei</name>
    <dbReference type="NCBI Taxonomy" id="2508885"/>
    <lineage>
        <taxon>Bacteria</taxon>
        <taxon>Bacillati</taxon>
        <taxon>Bacillota</taxon>
        <taxon>Bacilli</taxon>
        <taxon>Lactobacillales</taxon>
        <taxon>Enterococcaceae</taxon>
        <taxon>Vagococcus</taxon>
    </lineage>
</organism>
<dbReference type="AlphaFoldDB" id="A0A4S3B508"/>
<keyword evidence="1" id="KW-1133">Transmembrane helix</keyword>
<reference evidence="2 3" key="1">
    <citation type="submission" date="2019-01" db="EMBL/GenBank/DDBJ databases">
        <title>Vagococcus silagei sp. nov. isolated from brewer's grain.</title>
        <authorList>
            <person name="Guu J.-R."/>
        </authorList>
    </citation>
    <scope>NUCLEOTIDE SEQUENCE [LARGE SCALE GENOMIC DNA]</scope>
    <source>
        <strain evidence="2 3">2B-2</strain>
    </source>
</reference>
<protein>
    <submittedName>
        <fullName evidence="2">Uncharacterized protein</fullName>
    </submittedName>
</protein>
<keyword evidence="1" id="KW-0472">Membrane</keyword>
<dbReference type="Proteomes" id="UP000310506">
    <property type="component" value="Unassembled WGS sequence"/>
</dbReference>
<sequence>MKILIILALSLTMITTILIILLPLKTKWHYSLNKTYRQKVSMIFGTFLVDGNYRKFMLKSRMMIALPMRKSMLYYLEMIDINKHLFFKRLQEANRSYQEFFKDTHLDKKISRQLKARSEYALFQSLEVIDQLDLLNYNQILLHNFESYTNRSQFFISTIFSEQDDPINPLIISKSDGHHTSDNSAMIGDAQ</sequence>
<keyword evidence="3" id="KW-1185">Reference proteome</keyword>
<feature type="transmembrane region" description="Helical" evidence="1">
    <location>
        <begin position="5"/>
        <end position="24"/>
    </location>
</feature>
<evidence type="ECO:0000313" key="2">
    <source>
        <dbReference type="EMBL" id="THB60703.1"/>
    </source>
</evidence>
<evidence type="ECO:0000256" key="1">
    <source>
        <dbReference type="SAM" id="Phobius"/>
    </source>
</evidence>
<comment type="caution">
    <text evidence="2">The sequence shown here is derived from an EMBL/GenBank/DDBJ whole genome shotgun (WGS) entry which is preliminary data.</text>
</comment>
<dbReference type="RefSeq" id="WP_136137328.1">
    <property type="nucleotide sequence ID" value="NZ_SDGV01000018.1"/>
</dbReference>